<evidence type="ECO:0000313" key="1">
    <source>
        <dbReference type="EMBL" id="WJZ84019.1"/>
    </source>
</evidence>
<name>A0ABY9BMW2_VITVI</name>
<reference evidence="1 2" key="1">
    <citation type="journal article" date="2023" name="Hortic Res">
        <title>The complete reference genome for grapevine (Vitis vinifera L.) genetics and breeding.</title>
        <authorList>
            <person name="Shi X."/>
            <person name="Cao S."/>
            <person name="Wang X."/>
            <person name="Huang S."/>
            <person name="Wang Y."/>
            <person name="Liu Z."/>
            <person name="Liu W."/>
            <person name="Leng X."/>
            <person name="Peng Y."/>
            <person name="Wang N."/>
            <person name="Wang Y."/>
            <person name="Ma Z."/>
            <person name="Xu X."/>
            <person name="Zhang F."/>
            <person name="Xue H."/>
            <person name="Zhong H."/>
            <person name="Wang Y."/>
            <person name="Zhang K."/>
            <person name="Velt A."/>
            <person name="Avia K."/>
            <person name="Holtgrawe D."/>
            <person name="Grimplet J."/>
            <person name="Matus J.T."/>
            <person name="Ware D."/>
            <person name="Wu X."/>
            <person name="Wang H."/>
            <person name="Liu C."/>
            <person name="Fang Y."/>
            <person name="Rustenholz C."/>
            <person name="Cheng Z."/>
            <person name="Xiao H."/>
            <person name="Zhou Y."/>
        </authorList>
    </citation>
    <scope>NUCLEOTIDE SEQUENCE [LARGE SCALE GENOMIC DNA]</scope>
    <source>
        <strain evidence="2">cv. Pinot noir / PN40024</strain>
        <tissue evidence="1">Leaf</tissue>
    </source>
</reference>
<proteinExistence type="predicted"/>
<keyword evidence="2" id="KW-1185">Reference proteome</keyword>
<dbReference type="EMBL" id="CP126650">
    <property type="protein sequence ID" value="WJZ84019.1"/>
    <property type="molecule type" value="Genomic_DNA"/>
</dbReference>
<evidence type="ECO:0000313" key="2">
    <source>
        <dbReference type="Proteomes" id="UP001227230"/>
    </source>
</evidence>
<organism evidence="1 2">
    <name type="scientific">Vitis vinifera</name>
    <name type="common">Grape</name>
    <dbReference type="NCBI Taxonomy" id="29760"/>
    <lineage>
        <taxon>Eukaryota</taxon>
        <taxon>Viridiplantae</taxon>
        <taxon>Streptophyta</taxon>
        <taxon>Embryophyta</taxon>
        <taxon>Tracheophyta</taxon>
        <taxon>Spermatophyta</taxon>
        <taxon>Magnoliopsida</taxon>
        <taxon>eudicotyledons</taxon>
        <taxon>Gunneridae</taxon>
        <taxon>Pentapetalae</taxon>
        <taxon>rosids</taxon>
        <taxon>Vitales</taxon>
        <taxon>Vitaceae</taxon>
        <taxon>Viteae</taxon>
        <taxon>Vitis</taxon>
    </lineage>
</organism>
<dbReference type="Proteomes" id="UP001227230">
    <property type="component" value="Chromosome 3"/>
</dbReference>
<gene>
    <name evidence="1" type="ORF">VitviT2T_003650</name>
</gene>
<protein>
    <submittedName>
        <fullName evidence="1">Uncharacterized protein</fullName>
    </submittedName>
</protein>
<accession>A0ABY9BMW2</accession>
<sequence>MHDQVVTKLFKPRIWNPQTPFAEIASSPGLHSFMATFFRCVIPKAEDDASTRLVLTSESFECGIGTLQTIQNESKSLKKSLKDVATENEFKKRLLVGAIPSVPIIEVDN</sequence>